<dbReference type="SUPFAM" id="SSF46785">
    <property type="entry name" value="Winged helix' DNA-binding domain"/>
    <property type="match status" value="1"/>
</dbReference>
<evidence type="ECO:0000259" key="8">
    <source>
        <dbReference type="PROSITE" id="PS51939"/>
    </source>
</evidence>
<dbReference type="PANTHER" id="PTHR22792">
    <property type="entry name" value="LUPUS LA PROTEIN-RELATED"/>
    <property type="match status" value="1"/>
</dbReference>
<dbReference type="PANTHER" id="PTHR22792:SF166">
    <property type="entry name" value="LUPUS LA PROTEIN HOMOLOG"/>
    <property type="match status" value="1"/>
</dbReference>
<dbReference type="CDD" id="cd08028">
    <property type="entry name" value="LARP_3"/>
    <property type="match status" value="1"/>
</dbReference>
<feature type="region of interest" description="Disordered" evidence="5">
    <location>
        <begin position="87"/>
        <end position="110"/>
    </location>
</feature>
<dbReference type="GO" id="GO:0008033">
    <property type="term" value="P:tRNA processing"/>
    <property type="evidence" value="ECO:0007669"/>
    <property type="project" value="TreeGrafter"/>
</dbReference>
<dbReference type="GO" id="GO:0005634">
    <property type="term" value="C:nucleus"/>
    <property type="evidence" value="ECO:0007669"/>
    <property type="project" value="UniProtKB-SubCell"/>
</dbReference>
<dbReference type="Gene3D" id="3.30.70.330">
    <property type="match status" value="2"/>
</dbReference>
<feature type="domain" description="RRM" evidence="6">
    <location>
        <begin position="115"/>
        <end position="196"/>
    </location>
</feature>
<dbReference type="GO" id="GO:0045727">
    <property type="term" value="P:positive regulation of translation"/>
    <property type="evidence" value="ECO:0007669"/>
    <property type="project" value="TreeGrafter"/>
</dbReference>
<dbReference type="PRINTS" id="PR00302">
    <property type="entry name" value="LUPUSLA"/>
</dbReference>
<dbReference type="InterPro" id="IPR012677">
    <property type="entry name" value="Nucleotide-bd_a/b_plait_sf"/>
</dbReference>
<dbReference type="SMART" id="SM00360">
    <property type="entry name" value="RRM"/>
    <property type="match status" value="2"/>
</dbReference>
<dbReference type="InterPro" id="IPR045180">
    <property type="entry name" value="La_dom_prot"/>
</dbReference>
<feature type="domain" description="XRRM" evidence="8">
    <location>
        <begin position="235"/>
        <end position="362"/>
    </location>
</feature>
<dbReference type="GO" id="GO:0005829">
    <property type="term" value="C:cytosol"/>
    <property type="evidence" value="ECO:0007669"/>
    <property type="project" value="TreeGrafter"/>
</dbReference>
<dbReference type="PROSITE" id="PS51939">
    <property type="entry name" value="XRRM"/>
    <property type="match status" value="1"/>
</dbReference>
<dbReference type="PROSITE" id="PS50961">
    <property type="entry name" value="HTH_LA"/>
    <property type="match status" value="1"/>
</dbReference>
<evidence type="ECO:0000256" key="3">
    <source>
        <dbReference type="ARBA" id="ARBA00023242"/>
    </source>
</evidence>
<dbReference type="InterPro" id="IPR006630">
    <property type="entry name" value="La_HTH"/>
</dbReference>
<organism evidence="9">
    <name type="scientific">Rhipicephalus appendiculatus</name>
    <name type="common">Brown ear tick</name>
    <dbReference type="NCBI Taxonomy" id="34631"/>
    <lineage>
        <taxon>Eukaryota</taxon>
        <taxon>Metazoa</taxon>
        <taxon>Ecdysozoa</taxon>
        <taxon>Arthropoda</taxon>
        <taxon>Chelicerata</taxon>
        <taxon>Arachnida</taxon>
        <taxon>Acari</taxon>
        <taxon>Parasitiformes</taxon>
        <taxon>Ixodida</taxon>
        <taxon>Ixodoidea</taxon>
        <taxon>Ixodidae</taxon>
        <taxon>Rhipicephalinae</taxon>
        <taxon>Rhipicephalus</taxon>
        <taxon>Rhipicephalus</taxon>
    </lineage>
</organism>
<dbReference type="Pfam" id="PF08777">
    <property type="entry name" value="RRM_3"/>
    <property type="match status" value="1"/>
</dbReference>
<accession>A0A131Z241</accession>
<dbReference type="InterPro" id="IPR036390">
    <property type="entry name" value="WH_DNA-bd_sf"/>
</dbReference>
<feature type="compositionally biased region" description="Basic residues" evidence="5">
    <location>
        <begin position="352"/>
        <end position="366"/>
    </location>
</feature>
<feature type="domain" description="HTH La-type RNA-binding" evidence="7">
    <location>
        <begin position="11"/>
        <end position="103"/>
    </location>
</feature>
<keyword evidence="2 4" id="KW-0694">RNA-binding</keyword>
<dbReference type="InterPro" id="IPR002344">
    <property type="entry name" value="Lupus_La"/>
</dbReference>
<feature type="region of interest" description="Disordered" evidence="5">
    <location>
        <begin position="204"/>
        <end position="229"/>
    </location>
</feature>
<dbReference type="Gene3D" id="1.10.10.10">
    <property type="entry name" value="Winged helix-like DNA-binding domain superfamily/Winged helix DNA-binding domain"/>
    <property type="match status" value="1"/>
</dbReference>
<dbReference type="Pfam" id="PF00076">
    <property type="entry name" value="RRM_1"/>
    <property type="match status" value="1"/>
</dbReference>
<dbReference type="CDD" id="cd12541">
    <property type="entry name" value="RRM2_La"/>
    <property type="match status" value="1"/>
</dbReference>
<feature type="compositionally biased region" description="Basic and acidic residues" evidence="5">
    <location>
        <begin position="204"/>
        <end position="215"/>
    </location>
</feature>
<evidence type="ECO:0000256" key="5">
    <source>
        <dbReference type="SAM" id="MobiDB-lite"/>
    </source>
</evidence>
<dbReference type="PROSITE" id="PS50102">
    <property type="entry name" value="RRM"/>
    <property type="match status" value="1"/>
</dbReference>
<sequence>MTNADVDNLSADGVSALDTKIITQVEYYFGDFNLPRDKFLQGKLKEDDGWVTIETLLTFNRLKSLTTKSDVVAAALRKSASQLLEVSEDGTKIRRSPAKPAPESNKEQQQKLDELSVYVKGFPPTASIDELLEFFGRFGKCINVFMRRYPKTRKFKGSVFATFATKEEADAFLAKEDVKYNELELTRSLKTEYVARKKQERQARLEEKAKKRAANDETSAGGGGDAAAEETEAPEIVLGCILRVKGLGDKTSWENLKEAFAPYAKVAFVDYSRGQPEAVLRFAEEGSAQEVLAKLGAQEEPLKINGNEVTAEAVEGDDEVEYWKKLTAAKRDRKNRFKAGQRGNKGGQQGRGRGHQGGRRQDRGKKRPAEDGSATENSEGKQQKKDAQENNESDKGAGSEAKRSKTDDGVAAAE</sequence>
<dbReference type="InterPro" id="IPR035979">
    <property type="entry name" value="RBD_domain_sf"/>
</dbReference>
<dbReference type="GO" id="GO:0010494">
    <property type="term" value="C:cytoplasmic stress granule"/>
    <property type="evidence" value="ECO:0007669"/>
    <property type="project" value="TreeGrafter"/>
</dbReference>
<dbReference type="InterPro" id="IPR014886">
    <property type="entry name" value="La_xRRM"/>
</dbReference>
<name>A0A131Z241_RHIAP</name>
<dbReference type="CDD" id="cd12291">
    <property type="entry name" value="RRM1_La"/>
    <property type="match status" value="1"/>
</dbReference>
<proteinExistence type="predicted"/>
<feature type="compositionally biased region" description="Basic and acidic residues" evidence="5">
    <location>
        <begin position="378"/>
        <end position="408"/>
    </location>
</feature>
<evidence type="ECO:0000256" key="2">
    <source>
        <dbReference type="ARBA" id="ARBA00022884"/>
    </source>
</evidence>
<dbReference type="SMART" id="SM00715">
    <property type="entry name" value="LA"/>
    <property type="match status" value="1"/>
</dbReference>
<comment type="subcellular location">
    <subcellularLocation>
        <location evidence="1">Nucleus</location>
    </subcellularLocation>
</comment>
<evidence type="ECO:0000259" key="7">
    <source>
        <dbReference type="PROSITE" id="PS50961"/>
    </source>
</evidence>
<dbReference type="EMBL" id="GEDV01004031">
    <property type="protein sequence ID" value="JAP84526.1"/>
    <property type="molecule type" value="Transcribed_RNA"/>
</dbReference>
<dbReference type="Pfam" id="PF05383">
    <property type="entry name" value="La"/>
    <property type="match status" value="1"/>
</dbReference>
<dbReference type="InterPro" id="IPR036388">
    <property type="entry name" value="WH-like_DNA-bd_sf"/>
</dbReference>
<protein>
    <submittedName>
        <fullName evidence="9">Lupus La protein</fullName>
    </submittedName>
</protein>
<dbReference type="SUPFAM" id="SSF54928">
    <property type="entry name" value="RNA-binding domain, RBD"/>
    <property type="match status" value="1"/>
</dbReference>
<evidence type="ECO:0000256" key="4">
    <source>
        <dbReference type="PROSITE-ProRule" id="PRU00332"/>
    </source>
</evidence>
<evidence type="ECO:0000256" key="1">
    <source>
        <dbReference type="ARBA" id="ARBA00004123"/>
    </source>
</evidence>
<dbReference type="AlphaFoldDB" id="A0A131Z241"/>
<dbReference type="InterPro" id="IPR000504">
    <property type="entry name" value="RRM_dom"/>
</dbReference>
<dbReference type="GO" id="GO:0003729">
    <property type="term" value="F:mRNA binding"/>
    <property type="evidence" value="ECO:0007669"/>
    <property type="project" value="TreeGrafter"/>
</dbReference>
<feature type="region of interest" description="Disordered" evidence="5">
    <location>
        <begin position="332"/>
        <end position="414"/>
    </location>
</feature>
<evidence type="ECO:0000259" key="6">
    <source>
        <dbReference type="PROSITE" id="PS50102"/>
    </source>
</evidence>
<evidence type="ECO:0000313" key="9">
    <source>
        <dbReference type="EMBL" id="JAP84526.1"/>
    </source>
</evidence>
<reference evidence="9" key="1">
    <citation type="journal article" date="2016" name="Ticks Tick Borne Dis.">
        <title>De novo assembly and annotation of the salivary gland transcriptome of Rhipicephalus appendiculatus male and female ticks during blood feeding.</title>
        <authorList>
            <person name="de Castro M.H."/>
            <person name="de Klerk D."/>
            <person name="Pienaar R."/>
            <person name="Latif A.A."/>
            <person name="Rees D.J."/>
            <person name="Mans B.J."/>
        </authorList>
    </citation>
    <scope>NUCLEOTIDE SEQUENCE</scope>
    <source>
        <tissue evidence="9">Salivary glands</tissue>
    </source>
</reference>
<keyword evidence="3" id="KW-0539">Nucleus</keyword>
<dbReference type="GO" id="GO:1990904">
    <property type="term" value="C:ribonucleoprotein complex"/>
    <property type="evidence" value="ECO:0007669"/>
    <property type="project" value="UniProtKB-UniRule"/>
</dbReference>